<evidence type="ECO:0000313" key="13">
    <source>
        <dbReference type="Proteomes" id="UP000717981"/>
    </source>
</evidence>
<dbReference type="PANTHER" id="PTHR33446">
    <property type="entry name" value="PROTEIN TONB-RELATED"/>
    <property type="match status" value="1"/>
</dbReference>
<keyword evidence="7" id="KW-0653">Protein transport</keyword>
<keyword evidence="9" id="KW-0472">Membrane</keyword>
<evidence type="ECO:0000256" key="9">
    <source>
        <dbReference type="ARBA" id="ARBA00023136"/>
    </source>
</evidence>
<evidence type="ECO:0000256" key="8">
    <source>
        <dbReference type="ARBA" id="ARBA00022989"/>
    </source>
</evidence>
<dbReference type="InterPro" id="IPR051045">
    <property type="entry name" value="TonB-dependent_transducer"/>
</dbReference>
<dbReference type="OrthoDB" id="9792439at2"/>
<evidence type="ECO:0000256" key="2">
    <source>
        <dbReference type="ARBA" id="ARBA00006555"/>
    </source>
</evidence>
<feature type="domain" description="TonB C-terminal" evidence="11">
    <location>
        <begin position="216"/>
        <end position="313"/>
    </location>
</feature>
<gene>
    <name evidence="12" type="ORF">CR938_09815</name>
</gene>
<keyword evidence="4" id="KW-1003">Cell membrane</keyword>
<feature type="compositionally biased region" description="Acidic residues" evidence="10">
    <location>
        <begin position="196"/>
        <end position="216"/>
    </location>
</feature>
<name>A0A921TDK6_9GAMM</name>
<comment type="caution">
    <text evidence="12">The sequence shown here is derived from an EMBL/GenBank/DDBJ whole genome shotgun (WGS) entry which is preliminary data.</text>
</comment>
<dbReference type="Gene3D" id="3.30.1150.10">
    <property type="match status" value="1"/>
</dbReference>
<sequence length="318" mass="33356">MAEAAGTAGPDCPAIAARERAIRAECDSGVLSACRQIKDFVAQRALAGCPAPDPDEADEDAPAGDAAATGASNARQEECARLTGLQEQLQAQCRSGVLSACRQVQVALREQIMAGCGSSGSGEHQRHRECVRLAKSSLLAAQYCMDGKGDQEACAMLRKMAREAVQKGCSPDVVHEARAELGWPPVDSGTKAEPEVQPEAEPEVGPEPEPEPEPEAPAEQATVRQMVPPRYPPAAVRAGAQGQVVLRVEVDAYGQAAGVAIERSSGNHDLDRAALEAGRRWTFNPARSASGQPMRSMILVPVDFSLDIDGSAAAGADR</sequence>
<keyword evidence="13" id="KW-1185">Reference proteome</keyword>
<evidence type="ECO:0000256" key="10">
    <source>
        <dbReference type="SAM" id="MobiDB-lite"/>
    </source>
</evidence>
<keyword evidence="8" id="KW-1133">Transmembrane helix</keyword>
<evidence type="ECO:0000256" key="6">
    <source>
        <dbReference type="ARBA" id="ARBA00022692"/>
    </source>
</evidence>
<dbReference type="GO" id="GO:0055085">
    <property type="term" value="P:transmembrane transport"/>
    <property type="evidence" value="ECO:0007669"/>
    <property type="project" value="InterPro"/>
</dbReference>
<evidence type="ECO:0000256" key="7">
    <source>
        <dbReference type="ARBA" id="ARBA00022927"/>
    </source>
</evidence>
<dbReference type="Pfam" id="PF03544">
    <property type="entry name" value="TonB_C"/>
    <property type="match status" value="1"/>
</dbReference>
<dbReference type="GO" id="GO:0015031">
    <property type="term" value="P:protein transport"/>
    <property type="evidence" value="ECO:0007669"/>
    <property type="project" value="UniProtKB-KW"/>
</dbReference>
<protein>
    <recommendedName>
        <fullName evidence="11">TonB C-terminal domain-containing protein</fullName>
    </recommendedName>
</protein>
<keyword evidence="6" id="KW-0812">Transmembrane</keyword>
<dbReference type="SUPFAM" id="SSF74653">
    <property type="entry name" value="TolA/TonB C-terminal domain"/>
    <property type="match status" value="1"/>
</dbReference>
<keyword evidence="3" id="KW-0813">Transport</keyword>
<dbReference type="RefSeq" id="WP_162124842.1">
    <property type="nucleotide sequence ID" value="NZ_PDWK01000047.1"/>
</dbReference>
<feature type="region of interest" description="Disordered" evidence="10">
    <location>
        <begin position="48"/>
        <end position="72"/>
    </location>
</feature>
<organism evidence="12 13">
    <name type="scientific">Pseudoxanthomonas taiwanensis</name>
    <dbReference type="NCBI Taxonomy" id="176598"/>
    <lineage>
        <taxon>Bacteria</taxon>
        <taxon>Pseudomonadati</taxon>
        <taxon>Pseudomonadota</taxon>
        <taxon>Gammaproteobacteria</taxon>
        <taxon>Lysobacterales</taxon>
        <taxon>Lysobacteraceae</taxon>
        <taxon>Pseudoxanthomonas</taxon>
    </lineage>
</organism>
<dbReference type="InterPro" id="IPR006260">
    <property type="entry name" value="TonB/TolA_C"/>
</dbReference>
<keyword evidence="5" id="KW-0997">Cell inner membrane</keyword>
<dbReference type="EMBL" id="PDWK01000047">
    <property type="protein sequence ID" value="KAF1688503.1"/>
    <property type="molecule type" value="Genomic_DNA"/>
</dbReference>
<feature type="compositionally biased region" description="Acidic residues" evidence="10">
    <location>
        <begin position="53"/>
        <end position="62"/>
    </location>
</feature>
<evidence type="ECO:0000256" key="5">
    <source>
        <dbReference type="ARBA" id="ARBA00022519"/>
    </source>
</evidence>
<evidence type="ECO:0000256" key="1">
    <source>
        <dbReference type="ARBA" id="ARBA00004383"/>
    </source>
</evidence>
<reference evidence="12" key="1">
    <citation type="submission" date="2017-10" db="EMBL/GenBank/DDBJ databases">
        <title>Whole genome sequencing of members of genus Pseudoxanthomonas.</title>
        <authorList>
            <person name="Kumar S."/>
            <person name="Bansal K."/>
            <person name="Kaur A."/>
            <person name="Patil P."/>
            <person name="Sharma S."/>
            <person name="Patil P.B."/>
        </authorList>
    </citation>
    <scope>NUCLEOTIDE SEQUENCE</scope>
    <source>
        <strain evidence="12">DSM 22914</strain>
    </source>
</reference>
<comment type="similarity">
    <text evidence="2">Belongs to the TonB family.</text>
</comment>
<dbReference type="InterPro" id="IPR037682">
    <property type="entry name" value="TonB_C"/>
</dbReference>
<dbReference type="PANTHER" id="PTHR33446:SF2">
    <property type="entry name" value="PROTEIN TONB"/>
    <property type="match status" value="1"/>
</dbReference>
<dbReference type="NCBIfam" id="TIGR01352">
    <property type="entry name" value="tonB_Cterm"/>
    <property type="match status" value="1"/>
</dbReference>
<proteinExistence type="inferred from homology"/>
<dbReference type="GO" id="GO:0031992">
    <property type="term" value="F:energy transducer activity"/>
    <property type="evidence" value="ECO:0007669"/>
    <property type="project" value="TreeGrafter"/>
</dbReference>
<dbReference type="PROSITE" id="PS52015">
    <property type="entry name" value="TONB_CTD"/>
    <property type="match status" value="1"/>
</dbReference>
<evidence type="ECO:0000256" key="3">
    <source>
        <dbReference type="ARBA" id="ARBA00022448"/>
    </source>
</evidence>
<accession>A0A921TDK6</accession>
<evidence type="ECO:0000313" key="12">
    <source>
        <dbReference type="EMBL" id="KAF1688503.1"/>
    </source>
</evidence>
<dbReference type="Proteomes" id="UP000717981">
    <property type="component" value="Unassembled WGS sequence"/>
</dbReference>
<evidence type="ECO:0000259" key="11">
    <source>
        <dbReference type="PROSITE" id="PS52015"/>
    </source>
</evidence>
<evidence type="ECO:0000256" key="4">
    <source>
        <dbReference type="ARBA" id="ARBA00022475"/>
    </source>
</evidence>
<feature type="region of interest" description="Disordered" evidence="10">
    <location>
        <begin position="181"/>
        <end position="222"/>
    </location>
</feature>
<comment type="subcellular location">
    <subcellularLocation>
        <location evidence="1">Cell inner membrane</location>
        <topology evidence="1">Single-pass membrane protein</topology>
        <orientation evidence="1">Periplasmic side</orientation>
    </subcellularLocation>
</comment>
<dbReference type="AlphaFoldDB" id="A0A921TDK6"/>
<dbReference type="GO" id="GO:0098797">
    <property type="term" value="C:plasma membrane protein complex"/>
    <property type="evidence" value="ECO:0007669"/>
    <property type="project" value="TreeGrafter"/>
</dbReference>